<dbReference type="InterPro" id="IPR013087">
    <property type="entry name" value="Znf_C2H2_type"/>
</dbReference>
<dbReference type="PANTHER" id="PTHR46179">
    <property type="entry name" value="ZINC FINGER PROTEIN"/>
    <property type="match status" value="1"/>
</dbReference>
<evidence type="ECO:0000256" key="6">
    <source>
        <dbReference type="ARBA" id="ARBA00023163"/>
    </source>
</evidence>
<evidence type="ECO:0000256" key="8">
    <source>
        <dbReference type="SAM" id="MobiDB-lite"/>
    </source>
</evidence>
<dbReference type="EMBL" id="BLJY01000003">
    <property type="protein sequence ID" value="GFF13993.1"/>
    <property type="molecule type" value="Genomic_DNA"/>
</dbReference>
<comment type="subcellular location">
    <subcellularLocation>
        <location evidence="1">Nucleus</location>
    </subcellularLocation>
</comment>
<feature type="compositionally biased region" description="Acidic residues" evidence="8">
    <location>
        <begin position="719"/>
        <end position="733"/>
    </location>
</feature>
<evidence type="ECO:0000256" key="4">
    <source>
        <dbReference type="ARBA" id="ARBA00022833"/>
    </source>
</evidence>
<feature type="compositionally biased region" description="Polar residues" evidence="8">
    <location>
        <begin position="147"/>
        <end position="174"/>
    </location>
</feature>
<evidence type="ECO:0000256" key="2">
    <source>
        <dbReference type="ARBA" id="ARBA00022723"/>
    </source>
</evidence>
<dbReference type="Proteomes" id="UP000452235">
    <property type="component" value="Unassembled WGS sequence"/>
</dbReference>
<dbReference type="InterPro" id="IPR051061">
    <property type="entry name" value="Zinc_finger_trans_reg"/>
</dbReference>
<evidence type="ECO:0000313" key="9">
    <source>
        <dbReference type="EMBL" id="GFF13993.1"/>
    </source>
</evidence>
<evidence type="ECO:0000256" key="3">
    <source>
        <dbReference type="ARBA" id="ARBA00022771"/>
    </source>
</evidence>
<keyword evidence="4" id="KW-0862">Zinc</keyword>
<keyword evidence="2" id="KW-0479">Metal-binding</keyword>
<dbReference type="PROSITE" id="PS50157">
    <property type="entry name" value="ZINC_FINGER_C2H2_2"/>
    <property type="match status" value="1"/>
</dbReference>
<gene>
    <name evidence="9" type="ORF">ATEIFO6365_0003004600</name>
</gene>
<feature type="region of interest" description="Disordered" evidence="8">
    <location>
        <begin position="754"/>
        <end position="773"/>
    </location>
</feature>
<sequence>MMSPSSTHEPAWDNSGDILQGIMASRMAPSASQFDPVSSDGVTPSDLALGDPASFLGFQFGPEPTLIPHIHASILNQWPSYHPQASSPTSQVLEYPRFRHPRFTNDQDAWNPLQVTGVPTNPPAFPMAPHLGKPQPMGGLDRRYSVGQHSTPSENGSQYNSVHPSDSGYSSRSCATRSVTTPSYAMESACSPYLGPHESEQDDGASTLDLNPVVDPADHVDMSSLLYHDVIRCDYPGCQWTGKCPSDKRKHEARHRKLFKCDEPNCTRKEGFGTINDLARHKKCVHKQEPERGPKVLYMCFGQNCPRRNKKWPRLDNFRQHLARMHNDEDTEELLKKSHDWYENCVKPQEMAHISAEGTGTIPTKTEPAPVLGSLLQPAEDLTTSPPAHVTFQISEHQTQSLAEQSISQFNTLPPHTASQHLELPLKALDLNSTNHDTLTATQSGLSKYDRMDEMVNEAATNMINAMTKMINSNQRRRSHATLDGEDIEENVELTGQKKEMLQRILSAALERLSGDPAPAQTSTHNALDSSTDKRGWIQCEFCSKRTRLRCEMKKHQKRHERPYGCTFDRCNKTFGSKADWKRHENSQHFHLQSWRCTMQDATQGRMPCARLFYRQEVYVQHLKKHHQADDEVVREALYKNRMGRNGQSRFWCGFCRDIVPLKTQGIDAWNERFNHIDAEHFKRGERIGDWLLPSGHLTKSAEHEEEMRRALENGVTGDDGEPEVECNSDDDSASSVHHSDSEVYPDEVVSLDAESVPDSSLPMSSRKRKVGLGPCAEHDAAGVKRYKAEPFSNMLDPMLSDAQPMQGGW</sequence>
<dbReference type="PROSITE" id="PS00028">
    <property type="entry name" value="ZINC_FINGER_C2H2_1"/>
    <property type="match status" value="1"/>
</dbReference>
<dbReference type="AlphaFoldDB" id="A0A5M3YL40"/>
<keyword evidence="7" id="KW-0539">Nucleus</keyword>
<dbReference type="Gene3D" id="3.30.160.60">
    <property type="entry name" value="Classic Zinc Finger"/>
    <property type="match status" value="1"/>
</dbReference>
<feature type="region of interest" description="Disordered" evidence="8">
    <location>
        <begin position="131"/>
        <end position="174"/>
    </location>
</feature>
<keyword evidence="6" id="KW-0804">Transcription</keyword>
<dbReference type="SMART" id="SM00355">
    <property type="entry name" value="ZnF_C2H2"/>
    <property type="match status" value="6"/>
</dbReference>
<evidence type="ECO:0000256" key="1">
    <source>
        <dbReference type="ARBA" id="ARBA00004123"/>
    </source>
</evidence>
<keyword evidence="10" id="KW-1185">Reference proteome</keyword>
<feature type="region of interest" description="Disordered" evidence="8">
    <location>
        <begin position="714"/>
        <end position="744"/>
    </location>
</feature>
<dbReference type="PANTHER" id="PTHR46179:SF13">
    <property type="entry name" value="C2H2-TYPE DOMAIN-CONTAINING PROTEIN"/>
    <property type="match status" value="1"/>
</dbReference>
<dbReference type="OrthoDB" id="6077919at2759"/>
<dbReference type="GO" id="GO:0008270">
    <property type="term" value="F:zinc ion binding"/>
    <property type="evidence" value="ECO:0007669"/>
    <property type="project" value="UniProtKB-KW"/>
</dbReference>
<keyword evidence="3" id="KW-0863">Zinc-finger</keyword>
<dbReference type="GO" id="GO:0005634">
    <property type="term" value="C:nucleus"/>
    <property type="evidence" value="ECO:0007669"/>
    <property type="project" value="UniProtKB-SubCell"/>
</dbReference>
<keyword evidence="5" id="KW-0805">Transcription regulation</keyword>
<reference evidence="9 10" key="1">
    <citation type="submission" date="2020-01" db="EMBL/GenBank/DDBJ databases">
        <title>Aspergillus terreus IFO 6365 whole genome shotgun sequence.</title>
        <authorList>
            <person name="Kanamasa S."/>
            <person name="Takahashi H."/>
        </authorList>
    </citation>
    <scope>NUCLEOTIDE SEQUENCE [LARGE SCALE GENOMIC DNA]</scope>
    <source>
        <strain evidence="9 10">IFO 6365</strain>
    </source>
</reference>
<proteinExistence type="predicted"/>
<accession>A0A5M3YL40</accession>
<feature type="region of interest" description="Disordered" evidence="8">
    <location>
        <begin position="191"/>
        <end position="212"/>
    </location>
</feature>
<dbReference type="GO" id="GO:0006357">
    <property type="term" value="P:regulation of transcription by RNA polymerase II"/>
    <property type="evidence" value="ECO:0007669"/>
    <property type="project" value="TreeGrafter"/>
</dbReference>
<evidence type="ECO:0000256" key="7">
    <source>
        <dbReference type="ARBA" id="ARBA00023242"/>
    </source>
</evidence>
<evidence type="ECO:0000313" key="10">
    <source>
        <dbReference type="Proteomes" id="UP000452235"/>
    </source>
</evidence>
<comment type="caution">
    <text evidence="9">The sequence shown here is derived from an EMBL/GenBank/DDBJ whole genome shotgun (WGS) entry which is preliminary data.</text>
</comment>
<evidence type="ECO:0000256" key="5">
    <source>
        <dbReference type="ARBA" id="ARBA00023015"/>
    </source>
</evidence>
<name>A0A5M3YL40_ASPTE</name>
<protein>
    <submittedName>
        <fullName evidence="9">C2H2 type zinc finger domain protein</fullName>
    </submittedName>
</protein>
<organism evidence="9 10">
    <name type="scientific">Aspergillus terreus</name>
    <dbReference type="NCBI Taxonomy" id="33178"/>
    <lineage>
        <taxon>Eukaryota</taxon>
        <taxon>Fungi</taxon>
        <taxon>Dikarya</taxon>
        <taxon>Ascomycota</taxon>
        <taxon>Pezizomycotina</taxon>
        <taxon>Eurotiomycetes</taxon>
        <taxon>Eurotiomycetidae</taxon>
        <taxon>Eurotiales</taxon>
        <taxon>Aspergillaceae</taxon>
        <taxon>Aspergillus</taxon>
        <taxon>Aspergillus subgen. Circumdati</taxon>
    </lineage>
</organism>
<dbReference type="VEuPathDB" id="FungiDB:ATEG_00041"/>